<name>A0AAJ1TYW3_9HYPH</name>
<gene>
    <name evidence="6" type="ORF">QO001_006480</name>
</gene>
<dbReference type="PANTHER" id="PTHR44591">
    <property type="entry name" value="STRESS RESPONSE REGULATOR PROTEIN 1"/>
    <property type="match status" value="1"/>
</dbReference>
<dbReference type="GO" id="GO:0004673">
    <property type="term" value="F:protein histidine kinase activity"/>
    <property type="evidence" value="ECO:0007669"/>
    <property type="project" value="UniProtKB-EC"/>
</dbReference>
<keyword evidence="3 4" id="KW-0597">Phosphoprotein</keyword>
<dbReference type="Proteomes" id="UP001223420">
    <property type="component" value="Unassembled WGS sequence"/>
</dbReference>
<dbReference type="SUPFAM" id="SSF55874">
    <property type="entry name" value="ATPase domain of HSP90 chaperone/DNA topoisomerase II/histidine kinase"/>
    <property type="match status" value="1"/>
</dbReference>
<dbReference type="PROSITE" id="PS50110">
    <property type="entry name" value="RESPONSE_REGULATORY"/>
    <property type="match status" value="1"/>
</dbReference>
<dbReference type="Pfam" id="PF00072">
    <property type="entry name" value="Response_reg"/>
    <property type="match status" value="1"/>
</dbReference>
<dbReference type="Gene3D" id="3.40.50.2300">
    <property type="match status" value="1"/>
</dbReference>
<dbReference type="InterPro" id="IPR050595">
    <property type="entry name" value="Bact_response_regulator"/>
</dbReference>
<dbReference type="Pfam" id="PF02518">
    <property type="entry name" value="HATPase_c"/>
    <property type="match status" value="1"/>
</dbReference>
<dbReference type="PANTHER" id="PTHR44591:SF21">
    <property type="entry name" value="TWO-COMPONENT RESPONSE REGULATOR"/>
    <property type="match status" value="1"/>
</dbReference>
<evidence type="ECO:0000256" key="4">
    <source>
        <dbReference type="PROSITE-ProRule" id="PRU00169"/>
    </source>
</evidence>
<dbReference type="InterPro" id="IPR004358">
    <property type="entry name" value="Sig_transdc_His_kin-like_C"/>
</dbReference>
<accession>A0AAJ1TYW3</accession>
<evidence type="ECO:0000256" key="1">
    <source>
        <dbReference type="ARBA" id="ARBA00000085"/>
    </source>
</evidence>
<proteinExistence type="predicted"/>
<dbReference type="AlphaFoldDB" id="A0AAJ1TYW3"/>
<dbReference type="RefSeq" id="WP_230368516.1">
    <property type="nucleotide sequence ID" value="NZ_JAJALK010000032.1"/>
</dbReference>
<evidence type="ECO:0000313" key="7">
    <source>
        <dbReference type="Proteomes" id="UP001223420"/>
    </source>
</evidence>
<evidence type="ECO:0000256" key="3">
    <source>
        <dbReference type="ARBA" id="ARBA00022553"/>
    </source>
</evidence>
<dbReference type="SUPFAM" id="SSF52172">
    <property type="entry name" value="CheY-like"/>
    <property type="match status" value="1"/>
</dbReference>
<dbReference type="PRINTS" id="PR00344">
    <property type="entry name" value="BCTRLSENSOR"/>
</dbReference>
<protein>
    <recommendedName>
        <fullName evidence="2">histidine kinase</fullName>
        <ecNumber evidence="2">2.7.13.3</ecNumber>
    </recommendedName>
</protein>
<dbReference type="GO" id="GO:0000160">
    <property type="term" value="P:phosphorelay signal transduction system"/>
    <property type="evidence" value="ECO:0007669"/>
    <property type="project" value="InterPro"/>
</dbReference>
<evidence type="ECO:0000313" key="6">
    <source>
        <dbReference type="EMBL" id="MDQ0547521.1"/>
    </source>
</evidence>
<dbReference type="InterPro" id="IPR001789">
    <property type="entry name" value="Sig_transdc_resp-reg_receiver"/>
</dbReference>
<dbReference type="InterPro" id="IPR003594">
    <property type="entry name" value="HATPase_dom"/>
</dbReference>
<feature type="modified residue" description="4-aspartylphosphate" evidence="4">
    <location>
        <position position="114"/>
    </location>
</feature>
<evidence type="ECO:0000259" key="5">
    <source>
        <dbReference type="PROSITE" id="PS50110"/>
    </source>
</evidence>
<dbReference type="Gene3D" id="3.30.565.10">
    <property type="entry name" value="Histidine kinase-like ATPase, C-terminal domain"/>
    <property type="match status" value="1"/>
</dbReference>
<comment type="catalytic activity">
    <reaction evidence="1">
        <text>ATP + protein L-histidine = ADP + protein N-phospho-L-histidine.</text>
        <dbReference type="EC" id="2.7.13.3"/>
    </reaction>
</comment>
<dbReference type="InterPro" id="IPR036890">
    <property type="entry name" value="HATPase_C_sf"/>
</dbReference>
<feature type="domain" description="Response regulatory" evidence="5">
    <location>
        <begin position="64"/>
        <end position="179"/>
    </location>
</feature>
<sequence>MGQGTGLGLSQVHGFAKQSNGHVKLYSEPGIGTTVKIYLPRSQTTPTAAQAMSTRIAIDLSDLKVLVVEDEAGVRSFALSALCELGCQAIGADGAEMARRTLAEHTDIKLLLTDVVMPGERGRALVASIRETRPDLIVLFMMAYTRNAIVHNGMLDPGVRLLSKPFTVADLARELQSALDERRGSAVK</sequence>
<organism evidence="6 7">
    <name type="scientific">Methylobacterium brachiatum</name>
    <dbReference type="NCBI Taxonomy" id="269660"/>
    <lineage>
        <taxon>Bacteria</taxon>
        <taxon>Pseudomonadati</taxon>
        <taxon>Pseudomonadota</taxon>
        <taxon>Alphaproteobacteria</taxon>
        <taxon>Hyphomicrobiales</taxon>
        <taxon>Methylobacteriaceae</taxon>
        <taxon>Methylobacterium</taxon>
    </lineage>
</organism>
<dbReference type="InterPro" id="IPR011006">
    <property type="entry name" value="CheY-like_superfamily"/>
</dbReference>
<evidence type="ECO:0000256" key="2">
    <source>
        <dbReference type="ARBA" id="ARBA00012438"/>
    </source>
</evidence>
<dbReference type="EMBL" id="JAUSWL010000028">
    <property type="protein sequence ID" value="MDQ0547521.1"/>
    <property type="molecule type" value="Genomic_DNA"/>
</dbReference>
<comment type="caution">
    <text evidence="6">The sequence shown here is derived from an EMBL/GenBank/DDBJ whole genome shotgun (WGS) entry which is preliminary data.</text>
</comment>
<dbReference type="EC" id="2.7.13.3" evidence="2"/>
<dbReference type="SMART" id="SM00448">
    <property type="entry name" value="REC"/>
    <property type="match status" value="1"/>
</dbReference>
<reference evidence="6" key="1">
    <citation type="submission" date="2023-07" db="EMBL/GenBank/DDBJ databases">
        <title>Genomic Encyclopedia of Type Strains, Phase IV (KMG-IV): sequencing the most valuable type-strain genomes for metagenomic binning, comparative biology and taxonomic classification.</title>
        <authorList>
            <person name="Goeker M."/>
        </authorList>
    </citation>
    <scope>NUCLEOTIDE SEQUENCE</scope>
    <source>
        <strain evidence="6">DSM 19569</strain>
    </source>
</reference>